<accession>A0ABX1ASR7</accession>
<sequence>MAQEHGAAGNGEDEPKAARGDRSASSGTPGDARPAESADARDQEAGDRDDVTRGDGDAGGERGAGSAPGRADAG</sequence>
<organism evidence="2 3">
    <name type="scientific">Streptomyces spiramenti</name>
    <dbReference type="NCBI Taxonomy" id="2720606"/>
    <lineage>
        <taxon>Bacteria</taxon>
        <taxon>Bacillati</taxon>
        <taxon>Actinomycetota</taxon>
        <taxon>Actinomycetes</taxon>
        <taxon>Kitasatosporales</taxon>
        <taxon>Streptomycetaceae</taxon>
        <taxon>Streptomyces</taxon>
    </lineage>
</organism>
<evidence type="ECO:0008006" key="4">
    <source>
        <dbReference type="Google" id="ProtNLM"/>
    </source>
</evidence>
<evidence type="ECO:0000256" key="1">
    <source>
        <dbReference type="SAM" id="MobiDB-lite"/>
    </source>
</evidence>
<feature type="compositionally biased region" description="Basic and acidic residues" evidence="1">
    <location>
        <begin position="33"/>
        <end position="60"/>
    </location>
</feature>
<proteinExistence type="predicted"/>
<dbReference type="Proteomes" id="UP000746503">
    <property type="component" value="Unassembled WGS sequence"/>
</dbReference>
<reference evidence="2 3" key="1">
    <citation type="submission" date="2020-03" db="EMBL/GenBank/DDBJ databases">
        <title>Draft genome of Streptomyces sp. ventii, isolated from the Axial Seamount in the Pacific Ocean, and resequencing of the two type strains Streptomyces lonarensis strain NCL 716 and Streptomyces bohaiensis strain 11A07.</title>
        <authorList>
            <person name="Loughran R.M."/>
            <person name="Pfannmuller K.M."/>
            <person name="Wasson B.J."/>
            <person name="Deadmond M.C."/>
            <person name="Paddock B.E."/>
            <person name="Koyack M.J."/>
            <person name="Gallegos D.A."/>
            <person name="Mitchell E.A."/>
            <person name="Ushijima B."/>
            <person name="Saw J.H."/>
            <person name="Mcphail K.L."/>
            <person name="Videau P."/>
        </authorList>
    </citation>
    <scope>NUCLEOTIDE SEQUENCE [LARGE SCALE GENOMIC DNA]</scope>
    <source>
        <strain evidence="3">5675061</strain>
    </source>
</reference>
<feature type="compositionally biased region" description="Basic and acidic residues" evidence="1">
    <location>
        <begin position="13"/>
        <end position="22"/>
    </location>
</feature>
<feature type="non-terminal residue" evidence="2">
    <location>
        <position position="74"/>
    </location>
</feature>
<evidence type="ECO:0000313" key="2">
    <source>
        <dbReference type="EMBL" id="NJP69196.1"/>
    </source>
</evidence>
<protein>
    <recommendedName>
        <fullName evidence="4">BatC protein</fullName>
    </recommendedName>
</protein>
<keyword evidence="3" id="KW-1185">Reference proteome</keyword>
<gene>
    <name evidence="2" type="ORF">HCJ92_23660</name>
</gene>
<dbReference type="EMBL" id="JAAVJB010000405">
    <property type="protein sequence ID" value="NJP69196.1"/>
    <property type="molecule type" value="Genomic_DNA"/>
</dbReference>
<feature type="region of interest" description="Disordered" evidence="1">
    <location>
        <begin position="1"/>
        <end position="74"/>
    </location>
</feature>
<comment type="caution">
    <text evidence="2">The sequence shown here is derived from an EMBL/GenBank/DDBJ whole genome shotgun (WGS) entry which is preliminary data.</text>
</comment>
<name>A0ABX1ASR7_9ACTN</name>
<evidence type="ECO:0000313" key="3">
    <source>
        <dbReference type="Proteomes" id="UP000746503"/>
    </source>
</evidence>